<dbReference type="EMBL" id="RYYV01000003">
    <property type="protein sequence ID" value="RUL78205.1"/>
    <property type="molecule type" value="Genomic_DNA"/>
</dbReference>
<dbReference type="Proteomes" id="UP000274358">
    <property type="component" value="Unassembled WGS sequence"/>
</dbReference>
<dbReference type="SUPFAM" id="SSF52096">
    <property type="entry name" value="ClpP/crotonase"/>
    <property type="match status" value="1"/>
</dbReference>
<feature type="signal peptide" evidence="1">
    <location>
        <begin position="1"/>
        <end position="21"/>
    </location>
</feature>
<organism evidence="2 3">
    <name type="scientific">Dyella choica</name>
    <dbReference type="NCBI Taxonomy" id="1927959"/>
    <lineage>
        <taxon>Bacteria</taxon>
        <taxon>Pseudomonadati</taxon>
        <taxon>Pseudomonadota</taxon>
        <taxon>Gammaproteobacteria</taxon>
        <taxon>Lysobacterales</taxon>
        <taxon>Rhodanobacteraceae</taxon>
        <taxon>Dyella</taxon>
    </lineage>
</organism>
<dbReference type="OrthoDB" id="6000504at2"/>
<name>A0A432MA41_9GAMM</name>
<keyword evidence="3" id="KW-1185">Reference proteome</keyword>
<dbReference type="InterPro" id="IPR029045">
    <property type="entry name" value="ClpP/crotonase-like_dom_sf"/>
</dbReference>
<accession>A0A432MA41</accession>
<evidence type="ECO:0000256" key="1">
    <source>
        <dbReference type="SAM" id="SignalP"/>
    </source>
</evidence>
<reference evidence="2 3" key="1">
    <citation type="submission" date="2018-12" db="EMBL/GenBank/DDBJ databases">
        <title>Dyella dinghuensis sp. nov. DHOA06 and Dyella choica sp. nov. 4M-K27, isolated from forest soil.</title>
        <authorList>
            <person name="Qiu L.-H."/>
            <person name="Gao Z.-H."/>
        </authorList>
    </citation>
    <scope>NUCLEOTIDE SEQUENCE [LARGE SCALE GENOMIC DNA]</scope>
    <source>
        <strain evidence="2 3">4M-K27</strain>
    </source>
</reference>
<gene>
    <name evidence="2" type="ORF">EKH80_05025</name>
</gene>
<keyword evidence="1" id="KW-0732">Signal</keyword>
<protein>
    <recommendedName>
        <fullName evidence="4">Clp protease ClpP</fullName>
    </recommendedName>
</protein>
<dbReference type="AlphaFoldDB" id="A0A432MA41"/>
<comment type="caution">
    <text evidence="2">The sequence shown here is derived from an EMBL/GenBank/DDBJ whole genome shotgun (WGS) entry which is preliminary data.</text>
</comment>
<evidence type="ECO:0008006" key="4">
    <source>
        <dbReference type="Google" id="ProtNLM"/>
    </source>
</evidence>
<proteinExistence type="predicted"/>
<evidence type="ECO:0000313" key="2">
    <source>
        <dbReference type="EMBL" id="RUL78205.1"/>
    </source>
</evidence>
<feature type="chain" id="PRO_5019533830" description="Clp protease ClpP" evidence="1">
    <location>
        <begin position="22"/>
        <end position="252"/>
    </location>
</feature>
<sequence length="252" mass="27681">MNIQKIASLLAISLLSFPAMAGWTRLSKSSIELRGDIEKNSYNEYLKVANGEFSKVILHSGGGYPSVALRIAENIADRKGVEIKVDGACLSACANYLALAGSRLDVDCHSVLGFHGTLPSAGDSVASLKQEGAPQPLIDEYAKWVALFHENEDIFYNKIGVDRKIIDDSVVVIKRIDISVSYSIDRDSGEYSYTTTAGVWIPPLADLESYGLRNINYCKQYTSHLVDEIFKKNQISVRYSISSMSDGGDVKR</sequence>
<evidence type="ECO:0000313" key="3">
    <source>
        <dbReference type="Proteomes" id="UP000274358"/>
    </source>
</evidence>
<dbReference type="RefSeq" id="WP_126683641.1">
    <property type="nucleotide sequence ID" value="NZ_RYYV01000003.1"/>
</dbReference>